<accession>A0A6N4VI48</accession>
<dbReference type="GO" id="GO:0097176">
    <property type="term" value="P:epoxide metabolic process"/>
    <property type="evidence" value="ECO:0007669"/>
    <property type="project" value="TreeGrafter"/>
</dbReference>
<feature type="active site" description="Proton donor" evidence="4">
    <location>
        <position position="294"/>
    </location>
</feature>
<dbReference type="PRINTS" id="PR00412">
    <property type="entry name" value="EPOXHYDRLASE"/>
</dbReference>
<evidence type="ECO:0000259" key="5">
    <source>
        <dbReference type="Pfam" id="PF06441"/>
    </source>
</evidence>
<evidence type="ECO:0000256" key="4">
    <source>
        <dbReference type="PIRSR" id="PIRSR001112-1"/>
    </source>
</evidence>
<keyword evidence="3 6" id="KW-0378">Hydrolase</keyword>
<sequence length="367" mass="41705">MAHIQPFRIDIPDADLADLRERLARTRWPEQECVDDWSQGIPLAYTRELATYWADEYDWRSREAALNRFDQFTTEIDGLPIHFLHQRAPRHDAFPLLITHGWPGSVVEFHKVIEPLNTAGFHVVCPSLPGYGFSGKPTHTGWGVERIAQAWDELMVRLGYQRYGAQGGDWGAAVTTQIGRNRGHCVAIHTNMPLGRPPKGLRDPSPDELAALERLDYYRKWDSGYSKQQSTRPQTLGYGLVDSPVGQMAWIVEKFWSWMDCDGHPENVLTKDELLDNVMLYWLNGSGASSARLYWESFGSFGGGGPVTLPTGVAAFPKEVLRAPRHWCEDNYTITRWTTMPRGGHFAAFEQPDLFVEDVAAFFTEHR</sequence>
<dbReference type="EMBL" id="AP022570">
    <property type="protein sequence ID" value="BBX54089.1"/>
    <property type="molecule type" value="Genomic_DNA"/>
</dbReference>
<keyword evidence="7" id="KW-1185">Reference proteome</keyword>
<dbReference type="RefSeq" id="WP_163678897.1">
    <property type="nucleotide sequence ID" value="NZ_AP022570.1"/>
</dbReference>
<keyword evidence="2" id="KW-0058">Aromatic hydrocarbons catabolism</keyword>
<dbReference type="InterPro" id="IPR010497">
    <property type="entry name" value="Epoxide_hydro_N"/>
</dbReference>
<evidence type="ECO:0000256" key="3">
    <source>
        <dbReference type="ARBA" id="ARBA00022801"/>
    </source>
</evidence>
<dbReference type="InterPro" id="IPR016292">
    <property type="entry name" value="Epoxide_hydrolase"/>
</dbReference>
<dbReference type="SUPFAM" id="SSF53474">
    <property type="entry name" value="alpha/beta-Hydrolases"/>
    <property type="match status" value="1"/>
</dbReference>
<dbReference type="AlphaFoldDB" id="A0A6N4VI48"/>
<feature type="active site" description="Proton acceptor" evidence="4">
    <location>
        <position position="345"/>
    </location>
</feature>
<proteinExistence type="inferred from homology"/>
<dbReference type="KEGG" id="mpof:MPOR_51150"/>
<dbReference type="Proteomes" id="UP000466785">
    <property type="component" value="Chromosome"/>
</dbReference>
<feature type="domain" description="Epoxide hydrolase N-terminal" evidence="5">
    <location>
        <begin position="4"/>
        <end position="109"/>
    </location>
</feature>
<dbReference type="PIRSF" id="PIRSF001112">
    <property type="entry name" value="Epoxide_hydrolase"/>
    <property type="match status" value="1"/>
</dbReference>
<evidence type="ECO:0000256" key="1">
    <source>
        <dbReference type="ARBA" id="ARBA00010088"/>
    </source>
</evidence>
<gene>
    <name evidence="6" type="ORF">MPOR_51150</name>
</gene>
<protein>
    <submittedName>
        <fullName evidence="6">Epoxide hydrolase</fullName>
    </submittedName>
</protein>
<evidence type="ECO:0000256" key="2">
    <source>
        <dbReference type="ARBA" id="ARBA00022797"/>
    </source>
</evidence>
<evidence type="ECO:0000313" key="6">
    <source>
        <dbReference type="EMBL" id="BBX54089.1"/>
    </source>
</evidence>
<feature type="active site" description="Nucleophile" evidence="4">
    <location>
        <position position="169"/>
    </location>
</feature>
<name>A0A6N4VI48_9MYCO</name>
<dbReference type="InterPro" id="IPR029058">
    <property type="entry name" value="AB_hydrolase_fold"/>
</dbReference>
<dbReference type="Gene3D" id="3.40.50.1820">
    <property type="entry name" value="alpha/beta hydrolase"/>
    <property type="match status" value="1"/>
</dbReference>
<dbReference type="Pfam" id="PF06441">
    <property type="entry name" value="EHN"/>
    <property type="match status" value="1"/>
</dbReference>
<organism evidence="6 7">
    <name type="scientific">Mycolicibacterium poriferae</name>
    <dbReference type="NCBI Taxonomy" id="39694"/>
    <lineage>
        <taxon>Bacteria</taxon>
        <taxon>Bacillati</taxon>
        <taxon>Actinomycetota</taxon>
        <taxon>Actinomycetes</taxon>
        <taxon>Mycobacteriales</taxon>
        <taxon>Mycobacteriaceae</taxon>
        <taxon>Mycolicibacterium</taxon>
    </lineage>
</organism>
<comment type="similarity">
    <text evidence="1">Belongs to the peptidase S33 family.</text>
</comment>
<dbReference type="GO" id="GO:0004301">
    <property type="term" value="F:epoxide hydrolase activity"/>
    <property type="evidence" value="ECO:0007669"/>
    <property type="project" value="TreeGrafter"/>
</dbReference>
<reference evidence="6 7" key="1">
    <citation type="journal article" date="2019" name="Emerg. Microbes Infect.">
        <title>Comprehensive subspecies identification of 175 nontuberculous mycobacteria species based on 7547 genomic profiles.</title>
        <authorList>
            <person name="Matsumoto Y."/>
            <person name="Kinjo T."/>
            <person name="Motooka D."/>
            <person name="Nabeya D."/>
            <person name="Jung N."/>
            <person name="Uechi K."/>
            <person name="Horii T."/>
            <person name="Iida T."/>
            <person name="Fujita J."/>
            <person name="Nakamura S."/>
        </authorList>
    </citation>
    <scope>NUCLEOTIDE SEQUENCE [LARGE SCALE GENOMIC DNA]</scope>
    <source>
        <strain evidence="6 7">JCM 12603</strain>
    </source>
</reference>
<dbReference type="PANTHER" id="PTHR21661:SF35">
    <property type="entry name" value="EPOXIDE HYDROLASE"/>
    <property type="match status" value="1"/>
</dbReference>
<dbReference type="PANTHER" id="PTHR21661">
    <property type="entry name" value="EPOXIDE HYDROLASE 1-RELATED"/>
    <property type="match status" value="1"/>
</dbReference>
<dbReference type="InterPro" id="IPR000639">
    <property type="entry name" value="Epox_hydrolase-like"/>
</dbReference>
<evidence type="ECO:0000313" key="7">
    <source>
        <dbReference type="Proteomes" id="UP000466785"/>
    </source>
</evidence>